<evidence type="ECO:0000256" key="2">
    <source>
        <dbReference type="ARBA" id="ARBA00007049"/>
    </source>
</evidence>
<dbReference type="GO" id="GO:0012505">
    <property type="term" value="C:endomembrane system"/>
    <property type="evidence" value="ECO:0007669"/>
    <property type="project" value="UniProtKB-SubCell"/>
</dbReference>
<name>A0A9N9L0U0_9HELO</name>
<feature type="transmembrane region" description="Helical" evidence="7">
    <location>
        <begin position="124"/>
        <end position="148"/>
    </location>
</feature>
<dbReference type="AlphaFoldDB" id="A0A9N9L0U0"/>
<evidence type="ECO:0000256" key="1">
    <source>
        <dbReference type="ARBA" id="ARBA00004127"/>
    </source>
</evidence>
<feature type="transmembrane region" description="Helical" evidence="7">
    <location>
        <begin position="224"/>
        <end position="248"/>
    </location>
</feature>
<dbReference type="InterPro" id="IPR008217">
    <property type="entry name" value="Ccc1_fam"/>
</dbReference>
<keyword evidence="9" id="KW-1185">Reference proteome</keyword>
<comment type="caution">
    <text evidence="8">The sequence shown here is derived from an EMBL/GenBank/DDBJ whole genome shotgun (WGS) entry which is preliminary data.</text>
</comment>
<evidence type="ECO:0000256" key="5">
    <source>
        <dbReference type="ARBA" id="ARBA00023136"/>
    </source>
</evidence>
<dbReference type="Proteomes" id="UP000696280">
    <property type="component" value="Unassembled WGS sequence"/>
</dbReference>
<evidence type="ECO:0000256" key="7">
    <source>
        <dbReference type="SAM" id="Phobius"/>
    </source>
</evidence>
<reference evidence="8" key="1">
    <citation type="submission" date="2021-07" db="EMBL/GenBank/DDBJ databases">
        <authorList>
            <person name="Durling M."/>
        </authorList>
    </citation>
    <scope>NUCLEOTIDE SEQUENCE</scope>
</reference>
<evidence type="ECO:0000313" key="9">
    <source>
        <dbReference type="Proteomes" id="UP000696280"/>
    </source>
</evidence>
<evidence type="ECO:0000313" key="8">
    <source>
        <dbReference type="EMBL" id="CAG8957671.1"/>
    </source>
</evidence>
<keyword evidence="4 7" id="KW-1133">Transmembrane helix</keyword>
<keyword evidence="5 7" id="KW-0472">Membrane</keyword>
<dbReference type="Pfam" id="PF01988">
    <property type="entry name" value="VIT1"/>
    <property type="match status" value="2"/>
</dbReference>
<protein>
    <submittedName>
        <fullName evidence="8">Uncharacterized protein</fullName>
    </submittedName>
</protein>
<feature type="region of interest" description="Disordered" evidence="6">
    <location>
        <begin position="17"/>
        <end position="57"/>
    </location>
</feature>
<evidence type="ECO:0000256" key="3">
    <source>
        <dbReference type="ARBA" id="ARBA00022692"/>
    </source>
</evidence>
<dbReference type="OrthoDB" id="73465at2759"/>
<feature type="transmembrane region" description="Helical" evidence="7">
    <location>
        <begin position="195"/>
        <end position="218"/>
    </location>
</feature>
<accession>A0A9N9L0U0</accession>
<organism evidence="8 9">
    <name type="scientific">Hymenoscyphus fraxineus</name>
    <dbReference type="NCBI Taxonomy" id="746836"/>
    <lineage>
        <taxon>Eukaryota</taxon>
        <taxon>Fungi</taxon>
        <taxon>Dikarya</taxon>
        <taxon>Ascomycota</taxon>
        <taxon>Pezizomycotina</taxon>
        <taxon>Leotiomycetes</taxon>
        <taxon>Helotiales</taxon>
        <taxon>Helotiaceae</taxon>
        <taxon>Hymenoscyphus</taxon>
    </lineage>
</organism>
<sequence length="258" mass="27682">MSVSAFLKMTFKLEDSVRDPGSISDFDTEKMSTMESGDNPRQEDPVEQNDHPESADDQTLLDHLSACLPKWNPIHWPTRTYKFLLSFQRFDTADIKDATMGVVDGITVPFALTAGMSATGSTNIVIMAGLAELISGALSMASAAYLSATAEEMAQGTNEGGSRASKSALIMAVSYLIGGTIPMIPYFVRMATNKASYVSMSISAAMLLALGYAMGYLNLGRKKWNAFCVVVKVVIVGVAATGASYGIIKGFNEKWHAC</sequence>
<feature type="transmembrane region" description="Helical" evidence="7">
    <location>
        <begin position="168"/>
        <end position="188"/>
    </location>
</feature>
<dbReference type="PANTHER" id="PTHR31851">
    <property type="entry name" value="FE(2+)/MN(2+) TRANSPORTER PCL1"/>
    <property type="match status" value="1"/>
</dbReference>
<dbReference type="GO" id="GO:0030026">
    <property type="term" value="P:intracellular manganese ion homeostasis"/>
    <property type="evidence" value="ECO:0007669"/>
    <property type="project" value="InterPro"/>
</dbReference>
<gene>
    <name evidence="8" type="ORF">HYFRA_00000006</name>
</gene>
<proteinExistence type="inferred from homology"/>
<evidence type="ECO:0000256" key="6">
    <source>
        <dbReference type="SAM" id="MobiDB-lite"/>
    </source>
</evidence>
<dbReference type="GO" id="GO:0005384">
    <property type="term" value="F:manganese ion transmembrane transporter activity"/>
    <property type="evidence" value="ECO:0007669"/>
    <property type="project" value="InterPro"/>
</dbReference>
<evidence type="ECO:0000256" key="4">
    <source>
        <dbReference type="ARBA" id="ARBA00022989"/>
    </source>
</evidence>
<keyword evidence="3 7" id="KW-0812">Transmembrane</keyword>
<dbReference type="EMBL" id="CAJVRL010000081">
    <property type="protein sequence ID" value="CAG8957671.1"/>
    <property type="molecule type" value="Genomic_DNA"/>
</dbReference>
<feature type="compositionally biased region" description="Basic and acidic residues" evidence="6">
    <location>
        <begin position="27"/>
        <end position="54"/>
    </location>
</feature>
<comment type="similarity">
    <text evidence="2">Belongs to the CCC1 family.</text>
</comment>
<comment type="subcellular location">
    <subcellularLocation>
        <location evidence="1">Endomembrane system</location>
        <topology evidence="1">Multi-pass membrane protein</topology>
    </subcellularLocation>
</comment>